<name>A0A060BZX7_9PSEU</name>
<feature type="transmembrane region" description="Helical" evidence="8">
    <location>
        <begin position="36"/>
        <end position="60"/>
    </location>
</feature>
<comment type="similarity">
    <text evidence="2">Belongs to the glycosyltransferase 2 family.</text>
</comment>
<evidence type="ECO:0000256" key="1">
    <source>
        <dbReference type="ARBA" id="ARBA00004141"/>
    </source>
</evidence>
<keyword evidence="6 8" id="KW-1133">Transmembrane helix</keyword>
<comment type="subcellular location">
    <subcellularLocation>
        <location evidence="1">Membrane</location>
        <topology evidence="1">Multi-pass membrane protein</topology>
    </subcellularLocation>
</comment>
<dbReference type="GO" id="GO:0016757">
    <property type="term" value="F:glycosyltransferase activity"/>
    <property type="evidence" value="ECO:0007669"/>
    <property type="project" value="UniProtKB-KW"/>
</dbReference>
<evidence type="ECO:0000256" key="8">
    <source>
        <dbReference type="SAM" id="Phobius"/>
    </source>
</evidence>
<evidence type="ECO:0000256" key="2">
    <source>
        <dbReference type="ARBA" id="ARBA00006739"/>
    </source>
</evidence>
<dbReference type="EMBL" id="KF121220">
    <property type="protein sequence ID" value="AIA88504.1"/>
    <property type="molecule type" value="Genomic_DNA"/>
</dbReference>
<reference evidence="9" key="1">
    <citation type="journal article" date="2013" name="Environ. Microbiol.">
        <title>Seasonally variable intestinal metagenomes of the red palm weevil (Rhynchophorus ferrugineus).</title>
        <authorList>
            <person name="Jia S."/>
            <person name="Zhang X."/>
            <person name="Zhang G."/>
            <person name="Yin A."/>
            <person name="Zhang S."/>
            <person name="Li F."/>
            <person name="Wang L."/>
            <person name="Zhao D."/>
            <person name="Yun Q."/>
            <person name="Tala"/>
            <person name="Wang J."/>
            <person name="Sun G."/>
            <person name="Baabdullah M."/>
            <person name="Yu X."/>
            <person name="Hu S."/>
            <person name="Al-Mssallem I.S."/>
            <person name="Yu J."/>
        </authorList>
    </citation>
    <scope>NUCLEOTIDE SEQUENCE</scope>
</reference>
<evidence type="ECO:0000313" key="9">
    <source>
        <dbReference type="EMBL" id="AIA88504.1"/>
    </source>
</evidence>
<evidence type="ECO:0000256" key="7">
    <source>
        <dbReference type="ARBA" id="ARBA00023136"/>
    </source>
</evidence>
<evidence type="ECO:0000256" key="6">
    <source>
        <dbReference type="ARBA" id="ARBA00022989"/>
    </source>
</evidence>
<sequence length="88" mass="9650">MITGFGIGTAFLAVVGIVYALVMKFARPDVTIEGWTFIVISLLLIGGVQLIMLGILGSYIGRIYVEVQDRPLYVVRERIGDFTRATPS</sequence>
<proteinExistence type="inferred from homology"/>
<dbReference type="AlphaFoldDB" id="A0A060BZX7"/>
<protein>
    <submittedName>
        <fullName evidence="9">CAZy families GT2 protein</fullName>
    </submittedName>
</protein>
<evidence type="ECO:0000256" key="5">
    <source>
        <dbReference type="ARBA" id="ARBA00022692"/>
    </source>
</evidence>
<accession>A0A060BZX7</accession>
<dbReference type="PANTHER" id="PTHR48090">
    <property type="entry name" value="UNDECAPRENYL-PHOSPHATE 4-DEOXY-4-FORMAMIDO-L-ARABINOSE TRANSFERASE-RELATED"/>
    <property type="match status" value="1"/>
</dbReference>
<dbReference type="PANTHER" id="PTHR48090:SF1">
    <property type="entry name" value="PROPHAGE BACTOPRENOL GLUCOSYL TRANSFERASE HOMOLOG"/>
    <property type="match status" value="1"/>
</dbReference>
<evidence type="ECO:0000256" key="4">
    <source>
        <dbReference type="ARBA" id="ARBA00022679"/>
    </source>
</evidence>
<dbReference type="GO" id="GO:0005886">
    <property type="term" value="C:plasma membrane"/>
    <property type="evidence" value="ECO:0007669"/>
    <property type="project" value="TreeGrafter"/>
</dbReference>
<evidence type="ECO:0000256" key="3">
    <source>
        <dbReference type="ARBA" id="ARBA00022676"/>
    </source>
</evidence>
<keyword evidence="4" id="KW-0808">Transferase</keyword>
<organism evidence="9">
    <name type="scientific">uncultured Saccharopolyspora sp</name>
    <dbReference type="NCBI Taxonomy" id="498730"/>
    <lineage>
        <taxon>Bacteria</taxon>
        <taxon>Bacillati</taxon>
        <taxon>Actinomycetota</taxon>
        <taxon>Actinomycetes</taxon>
        <taxon>Pseudonocardiales</taxon>
        <taxon>Pseudonocardiaceae</taxon>
        <taxon>Saccharopolyspora</taxon>
        <taxon>environmental samples</taxon>
    </lineage>
</organism>
<keyword evidence="5 8" id="KW-0812">Transmembrane</keyword>
<dbReference type="InterPro" id="IPR050256">
    <property type="entry name" value="Glycosyltransferase_2"/>
</dbReference>
<keyword evidence="7 8" id="KW-0472">Membrane</keyword>
<keyword evidence="3" id="KW-0328">Glycosyltransferase</keyword>